<dbReference type="Gene3D" id="3.90.660.10">
    <property type="match status" value="1"/>
</dbReference>
<dbReference type="PANTHER" id="PTHR43563">
    <property type="entry name" value="AMINE OXIDASE"/>
    <property type="match status" value="1"/>
</dbReference>
<dbReference type="InterPro" id="IPR050703">
    <property type="entry name" value="Flavin_MAO"/>
</dbReference>
<dbReference type="PANTHER" id="PTHR43563:SF1">
    <property type="entry name" value="AMINE OXIDASE [FLAVIN-CONTAINING] B"/>
    <property type="match status" value="1"/>
</dbReference>
<dbReference type="InterPro" id="IPR001613">
    <property type="entry name" value="Flavin_amine_oxidase"/>
</dbReference>
<accession>A0A856ME94</accession>
<dbReference type="GO" id="GO:0016491">
    <property type="term" value="F:oxidoreductase activity"/>
    <property type="evidence" value="ECO:0007669"/>
    <property type="project" value="UniProtKB-KW"/>
</dbReference>
<evidence type="ECO:0000259" key="5">
    <source>
        <dbReference type="Pfam" id="PF01593"/>
    </source>
</evidence>
<dbReference type="Proteomes" id="UP000503129">
    <property type="component" value="Chromosome"/>
</dbReference>
<dbReference type="SUPFAM" id="SSF51905">
    <property type="entry name" value="FAD/NAD(P)-binding domain"/>
    <property type="match status" value="1"/>
</dbReference>
<evidence type="ECO:0000313" key="6">
    <source>
        <dbReference type="EMBL" id="QDL08982.1"/>
    </source>
</evidence>
<reference evidence="6 7" key="1">
    <citation type="submission" date="2018-06" db="EMBL/GenBank/DDBJ databases">
        <title>Comparative genomics of Brasilonema spp. strains.</title>
        <authorList>
            <person name="Alvarenga D.O."/>
            <person name="Fiore M.F."/>
            <person name="Varani A.M."/>
        </authorList>
    </citation>
    <scope>NUCLEOTIDE SEQUENCE [LARGE SCALE GENOMIC DNA]</scope>
    <source>
        <strain evidence="6 7">CENA114</strain>
    </source>
</reference>
<dbReference type="Gene3D" id="3.50.50.60">
    <property type="entry name" value="FAD/NAD(P)-binding domain"/>
    <property type="match status" value="1"/>
</dbReference>
<dbReference type="InterPro" id="IPR036188">
    <property type="entry name" value="FAD/NAD-bd_sf"/>
</dbReference>
<protein>
    <submittedName>
        <fullName evidence="6">Amine oxidase</fullName>
    </submittedName>
</protein>
<gene>
    <name evidence="6" type="ORF">DP114_14725</name>
</gene>
<feature type="binding site" evidence="4">
    <location>
        <position position="231"/>
    </location>
    <ligand>
        <name>FAD</name>
        <dbReference type="ChEBI" id="CHEBI:57692"/>
    </ligand>
</feature>
<keyword evidence="7" id="KW-1185">Reference proteome</keyword>
<comment type="similarity">
    <text evidence="2">Belongs to the flavin monoamine oxidase family.</text>
</comment>
<feature type="binding site" evidence="4">
    <location>
        <position position="15"/>
    </location>
    <ligand>
        <name>FAD</name>
        <dbReference type="ChEBI" id="CHEBI:57692"/>
    </ligand>
</feature>
<feature type="binding site" evidence="4">
    <location>
        <begin position="35"/>
        <end position="36"/>
    </location>
    <ligand>
        <name>FAD</name>
        <dbReference type="ChEBI" id="CHEBI:57692"/>
    </ligand>
</feature>
<proteinExistence type="inferred from homology"/>
<evidence type="ECO:0000256" key="1">
    <source>
        <dbReference type="ARBA" id="ARBA00001974"/>
    </source>
</evidence>
<feature type="binding site" evidence="4">
    <location>
        <position position="414"/>
    </location>
    <ligand>
        <name>FAD</name>
        <dbReference type="ChEBI" id="CHEBI:57692"/>
    </ligand>
</feature>
<keyword evidence="3" id="KW-0560">Oxidoreductase</keyword>
<evidence type="ECO:0000256" key="2">
    <source>
        <dbReference type="ARBA" id="ARBA00005995"/>
    </source>
</evidence>
<dbReference type="EMBL" id="CP030118">
    <property type="protein sequence ID" value="QDL08982.1"/>
    <property type="molecule type" value="Genomic_DNA"/>
</dbReference>
<dbReference type="KEGG" id="bsen:DP114_14725"/>
<evidence type="ECO:0000256" key="3">
    <source>
        <dbReference type="ARBA" id="ARBA00023002"/>
    </source>
</evidence>
<evidence type="ECO:0000313" key="7">
    <source>
        <dbReference type="Proteomes" id="UP000503129"/>
    </source>
</evidence>
<dbReference type="Pfam" id="PF01593">
    <property type="entry name" value="Amino_oxidase"/>
    <property type="match status" value="1"/>
</dbReference>
<sequence>MSSHVEVAIVGAGISGLSAAWELHNLGIESLLVLEANSRVGGRTLNHPLVSGGYVEQGGTWAGPTQTALLNLAQEMGVYIKKGKLEGQTLYGFRQKWTMLDASPTSESDIAQKDFAQAMTTFEALCRTVPLETPWQAPNANILDSMTMGAWIEQNTTTDEARAWFEGCVRQILSGDPNKVSLLWMLHFVHTAGFNDLLETAEDFSFVGGTQQICLNIVERLGERVLLNACVTEISGYDHSLVQLICESGVVYAQQVIVAMMPKTVARIQFHPPLPPIHRQLITQWETMSWIKFHAIYEKPWWQGQIISGHFLSIDSKIEVIDISPEDATRGVIVGLLAPDYATLPESKRQELCLAFLGETFGQAAQQPLEWVEFDWNNQPWTSGCISALPPGLLTSAGSALNSPVGRIHWAGTERSSIWANYIEGAIRAGQNAARDVAGKLRSVSTT</sequence>
<evidence type="ECO:0000256" key="4">
    <source>
        <dbReference type="PIRSR" id="PIRSR601613-1"/>
    </source>
</evidence>
<comment type="cofactor">
    <cofactor evidence="1">
        <name>FAD</name>
        <dbReference type="ChEBI" id="CHEBI:57692"/>
    </cofactor>
</comment>
<organism evidence="6 7">
    <name type="scientific">Brasilonema sennae CENA114</name>
    <dbReference type="NCBI Taxonomy" id="415709"/>
    <lineage>
        <taxon>Bacteria</taxon>
        <taxon>Bacillati</taxon>
        <taxon>Cyanobacteriota</taxon>
        <taxon>Cyanophyceae</taxon>
        <taxon>Nostocales</taxon>
        <taxon>Scytonemataceae</taxon>
        <taxon>Brasilonema</taxon>
        <taxon>Bromeliae group (in: Brasilonema)</taxon>
    </lineage>
</organism>
<dbReference type="InterPro" id="IPR002937">
    <property type="entry name" value="Amino_oxidase"/>
</dbReference>
<dbReference type="PRINTS" id="PR00757">
    <property type="entry name" value="AMINEOXDASEF"/>
</dbReference>
<dbReference type="SUPFAM" id="SSF54373">
    <property type="entry name" value="FAD-linked reductases, C-terminal domain"/>
    <property type="match status" value="1"/>
</dbReference>
<dbReference type="Gene3D" id="1.10.405.10">
    <property type="entry name" value="Guanine Nucleotide Dissociation Inhibitor, domain 1"/>
    <property type="match status" value="1"/>
</dbReference>
<dbReference type="AlphaFoldDB" id="A0A856ME94"/>
<feature type="domain" description="Amine oxidase" evidence="5">
    <location>
        <begin position="14"/>
        <end position="437"/>
    </location>
</feature>
<name>A0A856ME94_9CYAN</name>
<dbReference type="RefSeq" id="WP_171976432.1">
    <property type="nucleotide sequence ID" value="NZ_CAWOXK010000001.1"/>
</dbReference>